<name>A0A381QGM3_9ZZZZ</name>
<evidence type="ECO:0000313" key="1">
    <source>
        <dbReference type="EMBL" id="SUZ76813.1"/>
    </source>
</evidence>
<feature type="non-terminal residue" evidence="1">
    <location>
        <position position="1"/>
    </location>
</feature>
<dbReference type="EMBL" id="UINC01001293">
    <property type="protein sequence ID" value="SUZ76813.1"/>
    <property type="molecule type" value="Genomic_DNA"/>
</dbReference>
<dbReference type="AlphaFoldDB" id="A0A381QGM3"/>
<gene>
    <name evidence="1" type="ORF">METZ01_LOCUS29667</name>
</gene>
<organism evidence="1">
    <name type="scientific">marine metagenome</name>
    <dbReference type="NCBI Taxonomy" id="408172"/>
    <lineage>
        <taxon>unclassified sequences</taxon>
        <taxon>metagenomes</taxon>
        <taxon>ecological metagenomes</taxon>
    </lineage>
</organism>
<protein>
    <submittedName>
        <fullName evidence="1">Uncharacterized protein</fullName>
    </submittedName>
</protein>
<reference evidence="1" key="1">
    <citation type="submission" date="2018-05" db="EMBL/GenBank/DDBJ databases">
        <authorList>
            <person name="Lanie J.A."/>
            <person name="Ng W.-L."/>
            <person name="Kazmierczak K.M."/>
            <person name="Andrzejewski T.M."/>
            <person name="Davidsen T.M."/>
            <person name="Wayne K.J."/>
            <person name="Tettelin H."/>
            <person name="Glass J.I."/>
            <person name="Rusch D."/>
            <person name="Podicherti R."/>
            <person name="Tsui H.-C.T."/>
            <person name="Winkler M.E."/>
        </authorList>
    </citation>
    <scope>NUCLEOTIDE SEQUENCE</scope>
</reference>
<sequence>VRIRYVRLDSAQKAAKNKSYHIEFAQ</sequence>
<proteinExistence type="predicted"/>
<accession>A0A381QGM3</accession>